<keyword evidence="5 6" id="KW-0472">Membrane</keyword>
<evidence type="ECO:0000256" key="6">
    <source>
        <dbReference type="SAM" id="Phobius"/>
    </source>
</evidence>
<protein>
    <submittedName>
        <fullName evidence="7">ABC transporter permease</fullName>
    </submittedName>
</protein>
<evidence type="ECO:0000256" key="3">
    <source>
        <dbReference type="ARBA" id="ARBA00022692"/>
    </source>
</evidence>
<dbReference type="EMBL" id="LR590481">
    <property type="protein sequence ID" value="VTQ82887.1"/>
    <property type="molecule type" value="Genomic_DNA"/>
</dbReference>
<dbReference type="KEGG" id="hhw:NCTC503_00256"/>
<dbReference type="Proteomes" id="UP000308489">
    <property type="component" value="Chromosome 1"/>
</dbReference>
<keyword evidence="8" id="KW-1185">Reference proteome</keyword>
<dbReference type="RefSeq" id="WP_138209078.1">
    <property type="nucleotide sequence ID" value="NZ_CBCRUQ010000010.1"/>
</dbReference>
<feature type="transmembrane region" description="Helical" evidence="6">
    <location>
        <begin position="317"/>
        <end position="338"/>
    </location>
</feature>
<evidence type="ECO:0000313" key="8">
    <source>
        <dbReference type="Proteomes" id="UP000308489"/>
    </source>
</evidence>
<dbReference type="GO" id="GO:0022857">
    <property type="term" value="F:transmembrane transporter activity"/>
    <property type="evidence" value="ECO:0007669"/>
    <property type="project" value="InterPro"/>
</dbReference>
<dbReference type="CDD" id="cd06580">
    <property type="entry name" value="TM_PBP1_transp_TpRbsC_like"/>
    <property type="match status" value="1"/>
</dbReference>
<dbReference type="PANTHER" id="PTHR47089:SF1">
    <property type="entry name" value="GUANOSINE ABC TRANSPORTER PERMEASE PROTEIN NUPP"/>
    <property type="match status" value="1"/>
</dbReference>
<accession>A0A4V6KD08</accession>
<feature type="transmembrane region" description="Helical" evidence="6">
    <location>
        <begin position="52"/>
        <end position="74"/>
    </location>
</feature>
<evidence type="ECO:0000256" key="2">
    <source>
        <dbReference type="ARBA" id="ARBA00022475"/>
    </source>
</evidence>
<comment type="subcellular location">
    <subcellularLocation>
        <location evidence="1">Cell membrane</location>
        <topology evidence="1">Multi-pass membrane protein</topology>
    </subcellularLocation>
</comment>
<reference evidence="7 8" key="1">
    <citation type="submission" date="2019-05" db="EMBL/GenBank/DDBJ databases">
        <authorList>
            <consortium name="Pathogen Informatics"/>
        </authorList>
    </citation>
    <scope>NUCLEOTIDE SEQUENCE [LARGE SCALE GENOMIC DNA]</scope>
    <source>
        <strain evidence="7 8">NCTC503</strain>
    </source>
</reference>
<feature type="transmembrane region" description="Helical" evidence="6">
    <location>
        <begin position="142"/>
        <end position="161"/>
    </location>
</feature>
<dbReference type="OrthoDB" id="45037at2"/>
<gene>
    <name evidence="7" type="ORF">NCTC503_00256</name>
</gene>
<keyword evidence="2" id="KW-1003">Cell membrane</keyword>
<evidence type="ECO:0000256" key="1">
    <source>
        <dbReference type="ARBA" id="ARBA00004651"/>
    </source>
</evidence>
<feature type="transmembrane region" description="Helical" evidence="6">
    <location>
        <begin position="107"/>
        <end position="130"/>
    </location>
</feature>
<feature type="transmembrane region" description="Helical" evidence="6">
    <location>
        <begin position="190"/>
        <end position="209"/>
    </location>
</feature>
<proteinExistence type="predicted"/>
<feature type="transmembrane region" description="Helical" evidence="6">
    <location>
        <begin position="81"/>
        <end position="101"/>
    </location>
</feature>
<feature type="transmembrane region" description="Helical" evidence="6">
    <location>
        <begin position="272"/>
        <end position="297"/>
    </location>
</feature>
<keyword evidence="3 6" id="KW-0812">Transmembrane</keyword>
<dbReference type="PANTHER" id="PTHR47089">
    <property type="entry name" value="ABC TRANSPORTER, PERMEASE PROTEIN"/>
    <property type="match status" value="1"/>
</dbReference>
<dbReference type="InterPro" id="IPR001851">
    <property type="entry name" value="ABC_transp_permease"/>
</dbReference>
<evidence type="ECO:0000256" key="4">
    <source>
        <dbReference type="ARBA" id="ARBA00022989"/>
    </source>
</evidence>
<dbReference type="Pfam" id="PF02653">
    <property type="entry name" value="BPD_transp_2"/>
    <property type="match status" value="1"/>
</dbReference>
<name>A0A4V6KD08_HATHI</name>
<feature type="transmembrane region" description="Helical" evidence="6">
    <location>
        <begin position="12"/>
        <end position="32"/>
    </location>
</feature>
<evidence type="ECO:0000256" key="5">
    <source>
        <dbReference type="ARBA" id="ARBA00023136"/>
    </source>
</evidence>
<dbReference type="AlphaFoldDB" id="A0A4V6KD08"/>
<keyword evidence="4 6" id="KW-1133">Transmembrane helix</keyword>
<organism evidence="7 8">
    <name type="scientific">Hathewaya histolytica</name>
    <name type="common">Clostridium histolyticum</name>
    <dbReference type="NCBI Taxonomy" id="1498"/>
    <lineage>
        <taxon>Bacteria</taxon>
        <taxon>Bacillati</taxon>
        <taxon>Bacillota</taxon>
        <taxon>Clostridia</taxon>
        <taxon>Eubacteriales</taxon>
        <taxon>Clostridiaceae</taxon>
        <taxon>Hathewaya</taxon>
    </lineage>
</organism>
<sequence length="365" mass="40115">MQNKNVKYEIVRTLVAIGLSLLLAFILIFAVSKQPVVAINKFLLGPLKSVRHFSNVLEMAIPLIFTGLAVSIMYQAKQFNLGAEGAFFIGGIGASIIAIQFKLPIVAHPIVAILFGAILGAVAGLIPAILKAKYKATELVSSLMLNYVLFYIGIYIINNVLRDPNAGSMASVKFNRTAQLTSNLIPKTRLHTGLFIVILMVIVCYFFIYRTKWGYEIRMTGENERFARYSGVNTFKVILLSQVIGGAIAGMGGATEVLGMYSRFQWQSLPGYGWDGVIVAILARNNPLLVPIGAVFLAYLRVGADLMNRMTDVQSEVIAIIQGIMIMLIAAERFLAYWKHKRIYKNAKSSVAGNTATTIKEKGEH</sequence>
<evidence type="ECO:0000313" key="7">
    <source>
        <dbReference type="EMBL" id="VTQ82887.1"/>
    </source>
</evidence>
<dbReference type="GO" id="GO:0005886">
    <property type="term" value="C:plasma membrane"/>
    <property type="evidence" value="ECO:0007669"/>
    <property type="project" value="UniProtKB-SubCell"/>
</dbReference>